<dbReference type="Proteomes" id="UP000692954">
    <property type="component" value="Unassembled WGS sequence"/>
</dbReference>
<organism evidence="1 2">
    <name type="scientific">Paramecium sonneborni</name>
    <dbReference type="NCBI Taxonomy" id="65129"/>
    <lineage>
        <taxon>Eukaryota</taxon>
        <taxon>Sar</taxon>
        <taxon>Alveolata</taxon>
        <taxon>Ciliophora</taxon>
        <taxon>Intramacronucleata</taxon>
        <taxon>Oligohymenophorea</taxon>
        <taxon>Peniculida</taxon>
        <taxon>Parameciidae</taxon>
        <taxon>Paramecium</taxon>
    </lineage>
</organism>
<gene>
    <name evidence="1" type="ORF">PSON_ATCC_30995.1.T0930212</name>
</gene>
<dbReference type="EMBL" id="CAJJDN010000093">
    <property type="protein sequence ID" value="CAD8109504.1"/>
    <property type="molecule type" value="Genomic_DNA"/>
</dbReference>
<comment type="caution">
    <text evidence="1">The sequence shown here is derived from an EMBL/GenBank/DDBJ whole genome shotgun (WGS) entry which is preliminary data.</text>
</comment>
<evidence type="ECO:0000313" key="2">
    <source>
        <dbReference type="Proteomes" id="UP000692954"/>
    </source>
</evidence>
<dbReference type="AlphaFoldDB" id="A0A8S1Q2X7"/>
<name>A0A8S1Q2X7_9CILI</name>
<evidence type="ECO:0000313" key="1">
    <source>
        <dbReference type="EMBL" id="CAD8109504.1"/>
    </source>
</evidence>
<proteinExistence type="predicted"/>
<accession>A0A8S1Q2X7</accession>
<sequence length="149" mass="17702">MIIQHQIPYLKELIQLEFTSQTSNNPSITKHIRMNSKIIQIFIQIWFFILEQSFKLQQQSSDSCISEIKCGYIYIFKLSHNISKTKECVCFIFNDQIQWSKQITHSLHIFNGWIKFTINIQDSSQNIRMNWSSITLLFSSFILICEEIL</sequence>
<protein>
    <submittedName>
        <fullName evidence="1">Uncharacterized protein</fullName>
    </submittedName>
</protein>
<keyword evidence="2" id="KW-1185">Reference proteome</keyword>
<reference evidence="1" key="1">
    <citation type="submission" date="2021-01" db="EMBL/GenBank/DDBJ databases">
        <authorList>
            <consortium name="Genoscope - CEA"/>
            <person name="William W."/>
        </authorList>
    </citation>
    <scope>NUCLEOTIDE SEQUENCE</scope>
</reference>